<organism evidence="2">
    <name type="scientific">Absidia glauca</name>
    <name type="common">Pin mould</name>
    <dbReference type="NCBI Taxonomy" id="4829"/>
    <lineage>
        <taxon>Eukaryota</taxon>
        <taxon>Fungi</taxon>
        <taxon>Fungi incertae sedis</taxon>
        <taxon>Mucoromycota</taxon>
        <taxon>Mucoromycotina</taxon>
        <taxon>Mucoromycetes</taxon>
        <taxon>Mucorales</taxon>
        <taxon>Cunninghamellaceae</taxon>
        <taxon>Absidia</taxon>
    </lineage>
</organism>
<feature type="region of interest" description="Disordered" evidence="1">
    <location>
        <begin position="1"/>
        <end position="58"/>
    </location>
</feature>
<sequence length="122" mass="14119">MTKNSNANSPLEGNNNNEPSSRNTIDIHDDNEHNEDTAEVNTSDPLSPESRIRESDRRQRAELEKLIKVVAESYSYYLEEFQLLILNHASDEELNSKRPFLEVVQKYLRSLRVELLYLPEGS</sequence>
<gene>
    <name evidence="2" type="primary">ABSGL_13856.1 scaffold 14339</name>
</gene>
<name>A0A168SBI0_ABSGL</name>
<feature type="compositionally biased region" description="Basic and acidic residues" evidence="1">
    <location>
        <begin position="25"/>
        <end position="36"/>
    </location>
</feature>
<feature type="compositionally biased region" description="Polar residues" evidence="1">
    <location>
        <begin position="1"/>
        <end position="24"/>
    </location>
</feature>
<keyword evidence="3" id="KW-1185">Reference proteome</keyword>
<evidence type="ECO:0000313" key="3">
    <source>
        <dbReference type="Proteomes" id="UP000078561"/>
    </source>
</evidence>
<dbReference type="Proteomes" id="UP000078561">
    <property type="component" value="Unassembled WGS sequence"/>
</dbReference>
<dbReference type="AlphaFoldDB" id="A0A168SBI0"/>
<dbReference type="EMBL" id="LT554888">
    <property type="protein sequence ID" value="SAM08194.1"/>
    <property type="molecule type" value="Genomic_DNA"/>
</dbReference>
<evidence type="ECO:0000256" key="1">
    <source>
        <dbReference type="SAM" id="MobiDB-lite"/>
    </source>
</evidence>
<reference evidence="2" key="1">
    <citation type="submission" date="2016-04" db="EMBL/GenBank/DDBJ databases">
        <authorList>
            <person name="Evans L.H."/>
            <person name="Alamgir A."/>
            <person name="Owens N."/>
            <person name="Weber N.D."/>
            <person name="Virtaneva K."/>
            <person name="Barbian K."/>
            <person name="Babar A."/>
            <person name="Rosenke K."/>
        </authorList>
    </citation>
    <scope>NUCLEOTIDE SEQUENCE [LARGE SCALE GENOMIC DNA]</scope>
    <source>
        <strain evidence="2">CBS 101.48</strain>
    </source>
</reference>
<evidence type="ECO:0000313" key="2">
    <source>
        <dbReference type="EMBL" id="SAM08194.1"/>
    </source>
</evidence>
<protein>
    <submittedName>
        <fullName evidence="2">Uncharacterized protein</fullName>
    </submittedName>
</protein>
<proteinExistence type="predicted"/>
<dbReference type="InParanoid" id="A0A168SBI0"/>
<accession>A0A168SBI0</accession>